<accession>A0A8H3G5Y1</accession>
<dbReference type="SUPFAM" id="SSF52047">
    <property type="entry name" value="RNI-like"/>
    <property type="match status" value="1"/>
</dbReference>
<sequence>MPLHLTGLQPELLLTIADALGPDYTGLLDDDVQPKYDANGDRASDRDCKRKYRESESQKNILSWSCTSKYFRALLSSYVFKTVILRNDEKSGASIDVISKHPDLEYCVREIRFVGYAPGDARRKDPAFGDTEHILPQNVTHLLSNLGRFRNLETLSIEFDYDFGDYREWEEEGVNPADEVEDLEEIRRKEGQEAWRALMLKVWEAVCSNDGTVVRKLAIERLYYKEVSAFTTPVFHQFLSNLEDFSLSIYGGDNGAGWETKTCEIWSAFVAKLDEFFFDHLQRITSLTLKATEEGPIGLEGMNHASLALRPDHMPHLKIVHLEYMFLSPELRDFLVGHASTLEEVHLRSCLAETDDSMAEDGLHWHELFDAISSARPSKLQIFKVTQERPASLPESKRGYDKFDSKVQDENETTLNAEIEQARETAEAREKRVWPHVTVDDKYGMLFEDEEENFLSFREGRDQEAFERLMSIVEGNAGGNEMLVDVRDSRGPKPQEW</sequence>
<name>A0A8H3G5Y1_9LECA</name>
<proteinExistence type="predicted"/>
<dbReference type="EMBL" id="CAJPDS010000100">
    <property type="protein sequence ID" value="CAF9937362.1"/>
    <property type="molecule type" value="Genomic_DNA"/>
</dbReference>
<evidence type="ECO:0000313" key="2">
    <source>
        <dbReference type="Proteomes" id="UP000664521"/>
    </source>
</evidence>
<comment type="caution">
    <text evidence="1">The sequence shown here is derived from an EMBL/GenBank/DDBJ whole genome shotgun (WGS) entry which is preliminary data.</text>
</comment>
<dbReference type="OrthoDB" id="5410873at2759"/>
<organism evidence="1 2">
    <name type="scientific">Heterodermia speciosa</name>
    <dbReference type="NCBI Taxonomy" id="116794"/>
    <lineage>
        <taxon>Eukaryota</taxon>
        <taxon>Fungi</taxon>
        <taxon>Dikarya</taxon>
        <taxon>Ascomycota</taxon>
        <taxon>Pezizomycotina</taxon>
        <taxon>Lecanoromycetes</taxon>
        <taxon>OSLEUM clade</taxon>
        <taxon>Lecanoromycetidae</taxon>
        <taxon>Caliciales</taxon>
        <taxon>Physciaceae</taxon>
        <taxon>Heterodermia</taxon>
    </lineage>
</organism>
<reference evidence="1" key="1">
    <citation type="submission" date="2021-03" db="EMBL/GenBank/DDBJ databases">
        <authorList>
            <person name="Tagirdzhanova G."/>
        </authorList>
    </citation>
    <scope>NUCLEOTIDE SEQUENCE</scope>
</reference>
<dbReference type="Proteomes" id="UP000664521">
    <property type="component" value="Unassembled WGS sequence"/>
</dbReference>
<evidence type="ECO:0008006" key="3">
    <source>
        <dbReference type="Google" id="ProtNLM"/>
    </source>
</evidence>
<gene>
    <name evidence="1" type="ORF">HETSPECPRED_000514</name>
</gene>
<evidence type="ECO:0000313" key="1">
    <source>
        <dbReference type="EMBL" id="CAF9937362.1"/>
    </source>
</evidence>
<keyword evidence="2" id="KW-1185">Reference proteome</keyword>
<protein>
    <recommendedName>
        <fullName evidence="3">F-box domain-containing protein</fullName>
    </recommendedName>
</protein>
<dbReference type="AlphaFoldDB" id="A0A8H3G5Y1"/>